<reference evidence="1" key="2">
    <citation type="submission" date="2020-09" db="EMBL/GenBank/DDBJ databases">
        <authorList>
            <person name="Sun Q."/>
            <person name="Ohkuma M."/>
        </authorList>
    </citation>
    <scope>NUCLEOTIDE SEQUENCE</scope>
    <source>
        <strain evidence="1">JCM 4234</strain>
    </source>
</reference>
<protein>
    <submittedName>
        <fullName evidence="1">Uncharacterized protein</fullName>
    </submittedName>
</protein>
<keyword evidence="2" id="KW-1185">Reference proteome</keyword>
<proteinExistence type="predicted"/>
<evidence type="ECO:0000313" key="1">
    <source>
        <dbReference type="EMBL" id="GGS18890.1"/>
    </source>
</evidence>
<dbReference type="AlphaFoldDB" id="A0A918L8K1"/>
<organism evidence="1 2">
    <name type="scientific">Streptomyces griseoviridis</name>
    <dbReference type="NCBI Taxonomy" id="45398"/>
    <lineage>
        <taxon>Bacteria</taxon>
        <taxon>Bacillati</taxon>
        <taxon>Actinomycetota</taxon>
        <taxon>Actinomycetes</taxon>
        <taxon>Kitasatosporales</taxon>
        <taxon>Streptomycetaceae</taxon>
        <taxon>Streptomyces</taxon>
    </lineage>
</organism>
<sequence>MMSLTVNSACTTGSLTPSSTLQLNTPALGGICTAARGPVRRTRLARLPNKRPIIYDTLCTT</sequence>
<evidence type="ECO:0000313" key="2">
    <source>
        <dbReference type="Proteomes" id="UP000653493"/>
    </source>
</evidence>
<name>A0A918L8K1_STRGD</name>
<dbReference type="EMBL" id="BMSL01000001">
    <property type="protein sequence ID" value="GGS18890.1"/>
    <property type="molecule type" value="Genomic_DNA"/>
</dbReference>
<comment type="caution">
    <text evidence="1">The sequence shown here is derived from an EMBL/GenBank/DDBJ whole genome shotgun (WGS) entry which is preliminary data.</text>
</comment>
<accession>A0A918L8K1</accession>
<reference evidence="1" key="1">
    <citation type="journal article" date="2014" name="Int. J. Syst. Evol. Microbiol.">
        <title>Complete genome sequence of Corynebacterium casei LMG S-19264T (=DSM 44701T), isolated from a smear-ripened cheese.</title>
        <authorList>
            <consortium name="US DOE Joint Genome Institute (JGI-PGF)"/>
            <person name="Walter F."/>
            <person name="Albersmeier A."/>
            <person name="Kalinowski J."/>
            <person name="Ruckert C."/>
        </authorList>
    </citation>
    <scope>NUCLEOTIDE SEQUENCE</scope>
    <source>
        <strain evidence="1">JCM 4234</strain>
    </source>
</reference>
<gene>
    <name evidence="1" type="ORF">GCM10010238_03780</name>
</gene>
<dbReference type="Proteomes" id="UP000653493">
    <property type="component" value="Unassembled WGS sequence"/>
</dbReference>